<keyword evidence="2" id="KW-1185">Reference proteome</keyword>
<name>A0ACB8GTP0_PSICU</name>
<evidence type="ECO:0000313" key="2">
    <source>
        <dbReference type="Proteomes" id="UP000664032"/>
    </source>
</evidence>
<protein>
    <submittedName>
        <fullName evidence="1">Uncharacterized protein</fullName>
    </submittedName>
</protein>
<organism evidence="1 2">
    <name type="scientific">Psilocybe cubensis</name>
    <name type="common">Psychedelic mushroom</name>
    <name type="synonym">Stropharia cubensis</name>
    <dbReference type="NCBI Taxonomy" id="181762"/>
    <lineage>
        <taxon>Eukaryota</taxon>
        <taxon>Fungi</taxon>
        <taxon>Dikarya</taxon>
        <taxon>Basidiomycota</taxon>
        <taxon>Agaricomycotina</taxon>
        <taxon>Agaricomycetes</taxon>
        <taxon>Agaricomycetidae</taxon>
        <taxon>Agaricales</taxon>
        <taxon>Agaricineae</taxon>
        <taxon>Strophariaceae</taxon>
        <taxon>Psilocybe</taxon>
    </lineage>
</organism>
<dbReference type="EMBL" id="JAFIQS020000008">
    <property type="protein sequence ID" value="KAH9478792.1"/>
    <property type="molecule type" value="Genomic_DNA"/>
</dbReference>
<accession>A0ACB8GTP0</accession>
<evidence type="ECO:0000313" key="1">
    <source>
        <dbReference type="EMBL" id="KAH9478792.1"/>
    </source>
</evidence>
<comment type="caution">
    <text evidence="1">The sequence shown here is derived from an EMBL/GenBank/DDBJ whole genome shotgun (WGS) entry which is preliminary data.</text>
</comment>
<reference evidence="1" key="1">
    <citation type="submission" date="2021-10" db="EMBL/GenBank/DDBJ databases">
        <title>Psilocybe cubensis genome.</title>
        <authorList>
            <person name="Mckernan K.J."/>
            <person name="Crawford S."/>
            <person name="Trippe A."/>
            <person name="Kane L.T."/>
            <person name="Mclaughlin S."/>
        </authorList>
    </citation>
    <scope>NUCLEOTIDE SEQUENCE</scope>
    <source>
        <strain evidence="1">MGC-MH-2018</strain>
    </source>
</reference>
<sequence>MLSLANLGSLPVSALNTCTHYLSLNNVLTLRPESYLPSGHWIEDPPAHPKAELRYLSVRTESTANTNATWSVMLTHADKIKVIKWRCWEDTQIVNGMSFPGNIDLGRLNALKKFSVRMSFGKVGRDLLGFVQALESITRPRNKDKLSDGIQEPDEEHSISFAKLVFIAFQV</sequence>
<gene>
    <name evidence="1" type="ORF">JR316_0009253</name>
</gene>
<dbReference type="Proteomes" id="UP000664032">
    <property type="component" value="Unassembled WGS sequence"/>
</dbReference>
<proteinExistence type="predicted"/>